<keyword evidence="4" id="KW-1185">Reference proteome</keyword>
<gene>
    <name evidence="2" type="ORF">KC19_3G107300</name>
    <name evidence="3" type="ORF">KC19_3G107400</name>
</gene>
<comment type="caution">
    <text evidence="3">The sequence shown here is derived from an EMBL/GenBank/DDBJ whole genome shotgun (WGS) entry which is preliminary data.</text>
</comment>
<feature type="region of interest" description="Disordered" evidence="1">
    <location>
        <begin position="1"/>
        <end position="135"/>
    </location>
</feature>
<protein>
    <submittedName>
        <fullName evidence="3">Uncharacterized protein</fullName>
    </submittedName>
</protein>
<proteinExistence type="predicted"/>
<dbReference type="EMBL" id="CM026423">
    <property type="protein sequence ID" value="KAG0583077.1"/>
    <property type="molecule type" value="Genomic_DNA"/>
</dbReference>
<reference evidence="3" key="1">
    <citation type="submission" date="2020-06" db="EMBL/GenBank/DDBJ databases">
        <title>WGS assembly of Ceratodon purpureus strain R40.</title>
        <authorList>
            <person name="Carey S.B."/>
            <person name="Jenkins J."/>
            <person name="Shu S."/>
            <person name="Lovell J.T."/>
            <person name="Sreedasyam A."/>
            <person name="Maumus F."/>
            <person name="Tiley G.P."/>
            <person name="Fernandez-Pozo N."/>
            <person name="Barry K."/>
            <person name="Chen C."/>
            <person name="Wang M."/>
            <person name="Lipzen A."/>
            <person name="Daum C."/>
            <person name="Saski C.A."/>
            <person name="Payton A.C."/>
            <person name="Mcbreen J.C."/>
            <person name="Conrad R.E."/>
            <person name="Kollar L.M."/>
            <person name="Olsson S."/>
            <person name="Huttunen S."/>
            <person name="Landis J.B."/>
            <person name="Wickett N.J."/>
            <person name="Johnson M.G."/>
            <person name="Rensing S.A."/>
            <person name="Grimwood J."/>
            <person name="Schmutz J."/>
            <person name="Mcdaniel S.F."/>
        </authorList>
    </citation>
    <scope>NUCLEOTIDE SEQUENCE</scope>
    <source>
        <strain evidence="3">R40</strain>
    </source>
</reference>
<feature type="compositionally biased region" description="Basic and acidic residues" evidence="1">
    <location>
        <begin position="31"/>
        <end position="50"/>
    </location>
</feature>
<dbReference type="Proteomes" id="UP000822688">
    <property type="component" value="Chromosome 3"/>
</dbReference>
<evidence type="ECO:0000256" key="1">
    <source>
        <dbReference type="SAM" id="MobiDB-lite"/>
    </source>
</evidence>
<name>A0A8T0IJS8_CERPU</name>
<organism evidence="3 4">
    <name type="scientific">Ceratodon purpureus</name>
    <name type="common">Fire moss</name>
    <name type="synonym">Dicranum purpureum</name>
    <dbReference type="NCBI Taxonomy" id="3225"/>
    <lineage>
        <taxon>Eukaryota</taxon>
        <taxon>Viridiplantae</taxon>
        <taxon>Streptophyta</taxon>
        <taxon>Embryophyta</taxon>
        <taxon>Bryophyta</taxon>
        <taxon>Bryophytina</taxon>
        <taxon>Bryopsida</taxon>
        <taxon>Dicranidae</taxon>
        <taxon>Pseudoditrichales</taxon>
        <taxon>Ditrichaceae</taxon>
        <taxon>Ceratodon</taxon>
    </lineage>
</organism>
<evidence type="ECO:0000313" key="4">
    <source>
        <dbReference type="Proteomes" id="UP000822688"/>
    </source>
</evidence>
<evidence type="ECO:0000313" key="3">
    <source>
        <dbReference type="EMBL" id="KAG0583077.1"/>
    </source>
</evidence>
<evidence type="ECO:0000313" key="2">
    <source>
        <dbReference type="EMBL" id="KAG0583076.1"/>
    </source>
</evidence>
<dbReference type="AlphaFoldDB" id="A0A8T0IJS8"/>
<dbReference type="EMBL" id="CM026423">
    <property type="protein sequence ID" value="KAG0583076.1"/>
    <property type="molecule type" value="Genomic_DNA"/>
</dbReference>
<accession>A0A8T0IJS8</accession>
<sequence>MRHPPGPPATGRKPPACPNGGNTAPKNGPKSSKESGEQGDDGGERGEGVRARAGAGKLTDLGSARRRRRCDEDDGAAANTQKDSIPRPCRAFNPRNAGPPCVSLGRPRCGRRGPRGHPLPPLRAGQVPLRSFAPL</sequence>